<dbReference type="PANTHER" id="PTHR21349">
    <property type="entry name" value="50S RIBOSOMAL PROTEIN L21"/>
    <property type="match status" value="1"/>
</dbReference>
<comment type="function">
    <text evidence="4 5">This protein binds to 23S rRNA in the presence of protein L20.</text>
</comment>
<dbReference type="Pfam" id="PF00829">
    <property type="entry name" value="Ribosomal_L21p"/>
    <property type="match status" value="1"/>
</dbReference>
<reference evidence="8" key="1">
    <citation type="submission" date="2018-06" db="EMBL/GenBank/DDBJ databases">
        <authorList>
            <person name="Helene L.C."/>
            <person name="Dall'Agnol R."/>
            <person name="Delamuta J.R."/>
            <person name="Hungria M."/>
        </authorList>
    </citation>
    <scope>NUCLEOTIDE SEQUENCE [LARGE SCALE GENOMIC DNA]</scope>
    <source>
        <strain evidence="8">CNPSo 3140</strain>
    </source>
</reference>
<dbReference type="InterPro" id="IPR028909">
    <property type="entry name" value="bL21-like"/>
</dbReference>
<dbReference type="GO" id="GO:0005840">
    <property type="term" value="C:ribosome"/>
    <property type="evidence" value="ECO:0007669"/>
    <property type="project" value="UniProtKB-KW"/>
</dbReference>
<proteinExistence type="inferred from homology"/>
<dbReference type="OrthoDB" id="9813334at2"/>
<dbReference type="Pfam" id="PF14520">
    <property type="entry name" value="HHH_5"/>
    <property type="match status" value="1"/>
</dbReference>
<dbReference type="NCBIfam" id="NF008916">
    <property type="entry name" value="PRK12278.1-4"/>
    <property type="match status" value="1"/>
</dbReference>
<dbReference type="GO" id="GO:1990904">
    <property type="term" value="C:ribonucleoprotein complex"/>
    <property type="evidence" value="ECO:0007669"/>
    <property type="project" value="UniProtKB-KW"/>
</dbReference>
<dbReference type="GO" id="GO:0006412">
    <property type="term" value="P:translation"/>
    <property type="evidence" value="ECO:0007669"/>
    <property type="project" value="UniProtKB-UniRule"/>
</dbReference>
<sequence length="227" mass="24393">MFAVIKTGGKQYRVAANDLLKIEKLEAKVGDIVEIGNVLAHGEGENVTFGAPFVDGALVTAEVVEQGKNRTVIAFKKRRRQNSRRKIGHRQLLTTVRIAEILLGGAKPSKKAAAKPEAKAEVAAEAKAEVAAKEPKAKKETKAEVASGEEAKAAPLFKAPKGEPDDLTVIKGIGPVAAKDLAEQGIVTFAQLAKLTDKDVAKIDEHMPFSADQIKDWREQAKELAKK</sequence>
<dbReference type="InterPro" id="IPR001787">
    <property type="entry name" value="Ribosomal_bL21"/>
</dbReference>
<dbReference type="RefSeq" id="WP_112129067.1">
    <property type="nucleotide sequence ID" value="NZ_QMBQ01000005.1"/>
</dbReference>
<dbReference type="NCBIfam" id="TIGR00061">
    <property type="entry name" value="L21"/>
    <property type="match status" value="1"/>
</dbReference>
<reference evidence="7 8" key="2">
    <citation type="submission" date="2018-07" db="EMBL/GenBank/DDBJ databases">
        <title>Diversity of Mesorhizobium strains in Brazil.</title>
        <authorList>
            <person name="Helene L.C.F."/>
            <person name="Dall'Agnol R."/>
            <person name="Delamuta J.R.M."/>
            <person name="Hungria M."/>
        </authorList>
    </citation>
    <scope>NUCLEOTIDE SEQUENCE [LARGE SCALE GENOMIC DNA]</scope>
    <source>
        <strain evidence="7 8">CNPSo 3140</strain>
    </source>
</reference>
<comment type="subunit">
    <text evidence="4">Part of the 50S ribosomal subunit. Contacts protein L20.</text>
</comment>
<dbReference type="Gene3D" id="1.10.150.20">
    <property type="entry name" value="5' to 3' exonuclease, C-terminal subdomain"/>
    <property type="match status" value="1"/>
</dbReference>
<dbReference type="GO" id="GO:0019843">
    <property type="term" value="F:rRNA binding"/>
    <property type="evidence" value="ECO:0007669"/>
    <property type="project" value="UniProtKB-UniRule"/>
</dbReference>
<keyword evidence="4 5" id="KW-0694">RNA-binding</keyword>
<gene>
    <name evidence="4 7" type="primary">rplU</name>
    <name evidence="7" type="ORF">DPM35_17495</name>
</gene>
<dbReference type="AlphaFoldDB" id="A0A330GSJ8"/>
<comment type="caution">
    <text evidence="7">The sequence shown here is derived from an EMBL/GenBank/DDBJ whole genome shotgun (WGS) entry which is preliminary data.</text>
</comment>
<dbReference type="SUPFAM" id="SSF141091">
    <property type="entry name" value="L21p-like"/>
    <property type="match status" value="1"/>
</dbReference>
<dbReference type="InterPro" id="IPR010995">
    <property type="entry name" value="DNA_repair_Rad51/TF_NusA_a-hlx"/>
</dbReference>
<evidence type="ECO:0000313" key="7">
    <source>
        <dbReference type="EMBL" id="RAZ74749.1"/>
    </source>
</evidence>
<dbReference type="GO" id="GO:0005737">
    <property type="term" value="C:cytoplasm"/>
    <property type="evidence" value="ECO:0007669"/>
    <property type="project" value="UniProtKB-ARBA"/>
</dbReference>
<protein>
    <recommendedName>
        <fullName evidence="4">Large ribosomal subunit protein bL21</fullName>
    </recommendedName>
</protein>
<evidence type="ECO:0000256" key="5">
    <source>
        <dbReference type="RuleBase" id="RU000562"/>
    </source>
</evidence>
<evidence type="ECO:0000313" key="8">
    <source>
        <dbReference type="Proteomes" id="UP000251956"/>
    </source>
</evidence>
<evidence type="ECO:0000256" key="1">
    <source>
        <dbReference type="ARBA" id="ARBA00008563"/>
    </source>
</evidence>
<dbReference type="GO" id="GO:0000166">
    <property type="term" value="F:nucleotide binding"/>
    <property type="evidence" value="ECO:0007669"/>
    <property type="project" value="InterPro"/>
</dbReference>
<evidence type="ECO:0000256" key="4">
    <source>
        <dbReference type="HAMAP-Rule" id="MF_01363"/>
    </source>
</evidence>
<name>A0A330GSJ8_9HYPH</name>
<keyword evidence="4 5" id="KW-0699">rRNA-binding</keyword>
<dbReference type="SUPFAM" id="SSF47794">
    <property type="entry name" value="Rad51 N-terminal domain-like"/>
    <property type="match status" value="1"/>
</dbReference>
<feature type="compositionally biased region" description="Basic and acidic residues" evidence="6">
    <location>
        <begin position="134"/>
        <end position="143"/>
    </location>
</feature>
<evidence type="ECO:0000256" key="6">
    <source>
        <dbReference type="SAM" id="MobiDB-lite"/>
    </source>
</evidence>
<organism evidence="7 8">
    <name type="scientific">Mesorhizobium atlanticum</name>
    <dbReference type="NCBI Taxonomy" id="2233532"/>
    <lineage>
        <taxon>Bacteria</taxon>
        <taxon>Pseudomonadati</taxon>
        <taxon>Pseudomonadota</taxon>
        <taxon>Alphaproteobacteria</taxon>
        <taxon>Hyphomicrobiales</taxon>
        <taxon>Phyllobacteriaceae</taxon>
        <taxon>Mesorhizobium</taxon>
    </lineage>
</organism>
<keyword evidence="8" id="KW-1185">Reference proteome</keyword>
<feature type="region of interest" description="Disordered" evidence="6">
    <location>
        <begin position="134"/>
        <end position="159"/>
    </location>
</feature>
<dbReference type="InterPro" id="IPR036164">
    <property type="entry name" value="bL21-like_sf"/>
</dbReference>
<dbReference type="HAMAP" id="MF_01363">
    <property type="entry name" value="Ribosomal_bL21"/>
    <property type="match status" value="1"/>
</dbReference>
<keyword evidence="3 4" id="KW-0687">Ribonucleoprotein</keyword>
<dbReference type="EMBL" id="QMBQ01000005">
    <property type="protein sequence ID" value="RAZ74749.1"/>
    <property type="molecule type" value="Genomic_DNA"/>
</dbReference>
<dbReference type="Proteomes" id="UP000251956">
    <property type="component" value="Unassembled WGS sequence"/>
</dbReference>
<evidence type="ECO:0000256" key="3">
    <source>
        <dbReference type="ARBA" id="ARBA00023274"/>
    </source>
</evidence>
<accession>A0A330GSJ8</accession>
<comment type="similarity">
    <text evidence="1 4 5">Belongs to the bacterial ribosomal protein bL21 family.</text>
</comment>
<dbReference type="GO" id="GO:0003735">
    <property type="term" value="F:structural constituent of ribosome"/>
    <property type="evidence" value="ECO:0007669"/>
    <property type="project" value="InterPro"/>
</dbReference>
<keyword evidence="2 4" id="KW-0689">Ribosomal protein</keyword>
<dbReference type="PANTHER" id="PTHR21349:SF0">
    <property type="entry name" value="LARGE RIBOSOMAL SUBUNIT PROTEIN BL21M"/>
    <property type="match status" value="1"/>
</dbReference>
<evidence type="ECO:0000256" key="2">
    <source>
        <dbReference type="ARBA" id="ARBA00022980"/>
    </source>
</evidence>